<feature type="domain" description="Alcohol dehydrogenase-like C-terminal" evidence="2">
    <location>
        <begin position="369"/>
        <end position="490"/>
    </location>
</feature>
<protein>
    <submittedName>
        <fullName evidence="5">Alcohol dehydrogenase</fullName>
    </submittedName>
</protein>
<dbReference type="PANTHER" id="PTHR43401">
    <property type="entry name" value="L-THREONINE 3-DEHYDROGENASE"/>
    <property type="match status" value="1"/>
</dbReference>
<name>A0A328FAH9_9BACT</name>
<reference evidence="5 6" key="1">
    <citation type="submission" date="2018-06" db="EMBL/GenBank/DDBJ databases">
        <title>Complete Genome Sequence of Desulfobacter hydrogenophilus (DSM3380).</title>
        <authorList>
            <person name="Marietou A."/>
            <person name="Schreiber L."/>
            <person name="Marshall I."/>
            <person name="Jorgensen B."/>
        </authorList>
    </citation>
    <scope>NUCLEOTIDE SEQUENCE [LARGE SCALE GENOMIC DNA]</scope>
    <source>
        <strain evidence="5 6">DSM 3380</strain>
    </source>
</reference>
<keyword evidence="7" id="KW-1185">Reference proteome</keyword>
<dbReference type="InterPro" id="IPR011032">
    <property type="entry name" value="GroES-like_sf"/>
</dbReference>
<evidence type="ECO:0000259" key="3">
    <source>
        <dbReference type="Pfam" id="PF08240"/>
    </source>
</evidence>
<dbReference type="Pfam" id="PF08240">
    <property type="entry name" value="ADH_N"/>
    <property type="match status" value="1"/>
</dbReference>
<evidence type="ECO:0000313" key="7">
    <source>
        <dbReference type="Proteomes" id="UP000293902"/>
    </source>
</evidence>
<evidence type="ECO:0000313" key="5">
    <source>
        <dbReference type="EMBL" id="RAM00125.1"/>
    </source>
</evidence>
<dbReference type="Gene3D" id="3.90.180.10">
    <property type="entry name" value="Medium-chain alcohol dehydrogenases, catalytic domain"/>
    <property type="match status" value="2"/>
</dbReference>
<dbReference type="Proteomes" id="UP000248798">
    <property type="component" value="Unassembled WGS sequence"/>
</dbReference>
<dbReference type="SUPFAM" id="SSF50129">
    <property type="entry name" value="GroES-like"/>
    <property type="match status" value="1"/>
</dbReference>
<dbReference type="GO" id="GO:0016491">
    <property type="term" value="F:oxidoreductase activity"/>
    <property type="evidence" value="ECO:0007669"/>
    <property type="project" value="UniProtKB-KW"/>
</dbReference>
<dbReference type="SUPFAM" id="SSF51735">
    <property type="entry name" value="NAD(P)-binding Rossmann-fold domains"/>
    <property type="match status" value="1"/>
</dbReference>
<dbReference type="InterPro" id="IPR013154">
    <property type="entry name" value="ADH-like_N"/>
</dbReference>
<dbReference type="InterPro" id="IPR050129">
    <property type="entry name" value="Zn_alcohol_dh"/>
</dbReference>
<dbReference type="EMBL" id="CP036313">
    <property type="protein sequence ID" value="QBH15184.1"/>
    <property type="molecule type" value="Genomic_DNA"/>
</dbReference>
<dbReference type="AlphaFoldDB" id="A0A328FAH9"/>
<organism evidence="5 6">
    <name type="scientific">Desulfobacter hydrogenophilus</name>
    <dbReference type="NCBI Taxonomy" id="2291"/>
    <lineage>
        <taxon>Bacteria</taxon>
        <taxon>Pseudomonadati</taxon>
        <taxon>Thermodesulfobacteriota</taxon>
        <taxon>Desulfobacteria</taxon>
        <taxon>Desulfobacterales</taxon>
        <taxon>Desulfobacteraceae</taxon>
        <taxon>Desulfobacter</taxon>
    </lineage>
</organism>
<dbReference type="PANTHER" id="PTHR43401:SF2">
    <property type="entry name" value="L-THREONINE 3-DEHYDROGENASE"/>
    <property type="match status" value="1"/>
</dbReference>
<dbReference type="Gene3D" id="3.40.50.720">
    <property type="entry name" value="NAD(P)-binding Rossmann-like Domain"/>
    <property type="match status" value="2"/>
</dbReference>
<dbReference type="InterPro" id="IPR036291">
    <property type="entry name" value="NAD(P)-bd_dom_sf"/>
</dbReference>
<dbReference type="InterPro" id="IPR013149">
    <property type="entry name" value="ADH-like_C"/>
</dbReference>
<sequence length="578" mass="62620">MTSQYNRYRAANLTLPEKTWAWNVYGAGEENIGRDDQPELLPIPKPNADQMLVRIDSVGLCFSDVKIIRMGSSHPKLYNRDLSQEPTRLGHEASLTVIEVGEDLKGQYHPGQRLAVQPDIYQNGKSTAYGYTIPGGLIQYHLIGPEVLDTDEGACLLPVGESMGYAEAALLEPWGCVLAAYTQRRRLEPKSGGIMWITGQPGDDQAYLFSSGLDAPATIVITDVPASVQKLVEQTSAKKIVRNGIGPDDYQALVDELTDGIGFDDIVMLDPRSAATVGSVAKHIARRGTLNLVGQTALDGLVETDVGRLHYDYTAYLGGQGPDIAASYGEARNRCDLRPKGTTVFVGAGGPMGMMHVQRAIQQPDGPHKIIATEVSDLRLKTLHDRLTPLAERNGCELLTFNPQSQNQSLYDFVMEATGGQGADDVVVSVPIADVMAEAATVMNPNGMLVFFAGVPNGTLAPLNLSTVYLNNTQYTGTSGLTMNDQQQVQELSNKGDLSPGCSVGAIGGMRAAKEGIQAMIEGRYSGKIIIFPQIHDLPLMGLNELKEKLPDIAEKLEPGDMWTVEAEKALFEKYWRG</sequence>
<dbReference type="RefSeq" id="WP_111960220.1">
    <property type="nucleotide sequence ID" value="NZ_JAAGRP010000073.1"/>
</dbReference>
<dbReference type="EMBL" id="QLNI01000063">
    <property type="protein sequence ID" value="RAM00125.1"/>
    <property type="molecule type" value="Genomic_DNA"/>
</dbReference>
<dbReference type="OrthoDB" id="9787435at2"/>
<dbReference type="Proteomes" id="UP000293902">
    <property type="component" value="Chromosome"/>
</dbReference>
<dbReference type="Pfam" id="PF00107">
    <property type="entry name" value="ADH_zinc_N"/>
    <property type="match status" value="1"/>
</dbReference>
<proteinExistence type="predicted"/>
<gene>
    <name evidence="5" type="ORF">DO021_20710</name>
    <name evidence="4" type="ORF">EYB58_21030</name>
</gene>
<keyword evidence="1" id="KW-0560">Oxidoreductase</keyword>
<evidence type="ECO:0000256" key="1">
    <source>
        <dbReference type="ARBA" id="ARBA00023002"/>
    </source>
</evidence>
<reference evidence="4 7" key="2">
    <citation type="submission" date="2019-02" db="EMBL/GenBank/DDBJ databases">
        <title>Complete genome sequence of Desulfobacter hydrogenophilus AcRS1.</title>
        <authorList>
            <person name="Marietou A."/>
            <person name="Lund M.B."/>
            <person name="Marshall I.P.G."/>
            <person name="Schreiber L."/>
            <person name="Jorgensen B."/>
        </authorList>
    </citation>
    <scope>NUCLEOTIDE SEQUENCE [LARGE SCALE GENOMIC DNA]</scope>
    <source>
        <strain evidence="4 7">AcRS1</strain>
    </source>
</reference>
<accession>A0A328FAH9</accession>
<feature type="domain" description="Alcohol dehydrogenase-like N-terminal" evidence="3">
    <location>
        <begin position="48"/>
        <end position="140"/>
    </location>
</feature>
<evidence type="ECO:0000313" key="4">
    <source>
        <dbReference type="EMBL" id="QBH15184.1"/>
    </source>
</evidence>
<evidence type="ECO:0000259" key="2">
    <source>
        <dbReference type="Pfam" id="PF00107"/>
    </source>
</evidence>
<evidence type="ECO:0000313" key="6">
    <source>
        <dbReference type="Proteomes" id="UP000248798"/>
    </source>
</evidence>